<evidence type="ECO:0000259" key="9">
    <source>
        <dbReference type="Pfam" id="PF03372"/>
    </source>
</evidence>
<feature type="domain" description="Endonuclease/exonuclease/phosphatase" evidence="9">
    <location>
        <begin position="32"/>
        <end position="189"/>
    </location>
</feature>
<evidence type="ECO:0000313" key="10">
    <source>
        <dbReference type="EMBL" id="MBP2356113.1"/>
    </source>
</evidence>
<reference evidence="10 11" key="1">
    <citation type="submission" date="2021-03" db="EMBL/GenBank/DDBJ databases">
        <title>Sequencing the genomes of 1000 actinobacteria strains.</title>
        <authorList>
            <person name="Klenk H.-P."/>
        </authorList>
    </citation>
    <scope>NUCLEOTIDE SEQUENCE [LARGE SCALE GENOMIC DNA]</scope>
    <source>
        <strain evidence="10 11">DSM 18824</strain>
    </source>
</reference>
<keyword evidence="5" id="KW-0227">DNA damage</keyword>
<keyword evidence="11" id="KW-1185">Reference proteome</keyword>
<evidence type="ECO:0000256" key="5">
    <source>
        <dbReference type="ARBA" id="ARBA00022763"/>
    </source>
</evidence>
<comment type="cofactor">
    <cofactor evidence="1">
        <name>Mn(2+)</name>
        <dbReference type="ChEBI" id="CHEBI:29035"/>
    </cofactor>
</comment>
<dbReference type="GO" id="GO:0016787">
    <property type="term" value="F:hydrolase activity"/>
    <property type="evidence" value="ECO:0007669"/>
    <property type="project" value="UniProtKB-KW"/>
</dbReference>
<dbReference type="EMBL" id="JAGINT010000002">
    <property type="protein sequence ID" value="MBP2356113.1"/>
    <property type="molecule type" value="Genomic_DNA"/>
</dbReference>
<dbReference type="PANTHER" id="PTHR15822">
    <property type="entry name" value="TRAF AND TNF RECEPTOR-ASSOCIATED PROTEIN"/>
    <property type="match status" value="1"/>
</dbReference>
<keyword evidence="8" id="KW-0234">DNA repair</keyword>
<comment type="caution">
    <text evidence="10">The sequence shown here is derived from an EMBL/GenBank/DDBJ whole genome shotgun (WGS) entry which is preliminary data.</text>
</comment>
<evidence type="ECO:0000256" key="3">
    <source>
        <dbReference type="ARBA" id="ARBA00022722"/>
    </source>
</evidence>
<dbReference type="PANTHER" id="PTHR15822:SF4">
    <property type="entry name" value="TYROSYL-DNA PHOSPHODIESTERASE 2"/>
    <property type="match status" value="1"/>
</dbReference>
<organism evidence="10 11">
    <name type="scientific">Kribbella aluminosa</name>
    <dbReference type="NCBI Taxonomy" id="416017"/>
    <lineage>
        <taxon>Bacteria</taxon>
        <taxon>Bacillati</taxon>
        <taxon>Actinomycetota</taxon>
        <taxon>Actinomycetes</taxon>
        <taxon>Propionibacteriales</taxon>
        <taxon>Kribbellaceae</taxon>
        <taxon>Kribbella</taxon>
    </lineage>
</organism>
<comment type="cofactor">
    <cofactor evidence="2">
        <name>Mg(2+)</name>
        <dbReference type="ChEBI" id="CHEBI:18420"/>
    </cofactor>
</comment>
<keyword evidence="4" id="KW-0479">Metal-binding</keyword>
<dbReference type="InterPro" id="IPR036691">
    <property type="entry name" value="Endo/exonu/phosph_ase_sf"/>
</dbReference>
<name>A0ABS4UWT0_9ACTN</name>
<evidence type="ECO:0000256" key="2">
    <source>
        <dbReference type="ARBA" id="ARBA00001946"/>
    </source>
</evidence>
<dbReference type="RefSeq" id="WP_209698680.1">
    <property type="nucleotide sequence ID" value="NZ_BAAAVU010000023.1"/>
</dbReference>
<keyword evidence="3" id="KW-0540">Nuclease</keyword>
<keyword evidence="6 10" id="KW-0378">Hydrolase</keyword>
<accession>A0ABS4UWT0</accession>
<dbReference type="GO" id="GO:0004519">
    <property type="term" value="F:endonuclease activity"/>
    <property type="evidence" value="ECO:0007669"/>
    <property type="project" value="UniProtKB-KW"/>
</dbReference>
<evidence type="ECO:0000256" key="7">
    <source>
        <dbReference type="ARBA" id="ARBA00022842"/>
    </source>
</evidence>
<dbReference type="SUPFAM" id="SSF56219">
    <property type="entry name" value="DNase I-like"/>
    <property type="match status" value="1"/>
</dbReference>
<evidence type="ECO:0000256" key="6">
    <source>
        <dbReference type="ARBA" id="ARBA00022801"/>
    </source>
</evidence>
<dbReference type="Proteomes" id="UP000755585">
    <property type="component" value="Unassembled WGS sequence"/>
</dbReference>
<evidence type="ECO:0000256" key="1">
    <source>
        <dbReference type="ARBA" id="ARBA00001936"/>
    </source>
</evidence>
<dbReference type="InterPro" id="IPR005135">
    <property type="entry name" value="Endo/exonuclease/phosphatase"/>
</dbReference>
<proteinExistence type="predicted"/>
<keyword evidence="10" id="KW-0255">Endonuclease</keyword>
<evidence type="ECO:0000256" key="8">
    <source>
        <dbReference type="ARBA" id="ARBA00023204"/>
    </source>
</evidence>
<evidence type="ECO:0000313" key="11">
    <source>
        <dbReference type="Proteomes" id="UP000755585"/>
    </source>
</evidence>
<evidence type="ECO:0000256" key="4">
    <source>
        <dbReference type="ARBA" id="ARBA00022723"/>
    </source>
</evidence>
<dbReference type="InterPro" id="IPR051547">
    <property type="entry name" value="TDP2-like"/>
</dbReference>
<keyword evidence="7" id="KW-0460">Magnesium</keyword>
<gene>
    <name evidence="10" type="ORF">JOF29_007223</name>
</gene>
<sequence length="282" mass="31366">MNQKVSNSQHESRATRLEIYDGPLGPTTFTVMTMNLWGSNHWDERREGVAALMRARRPDVLCVQELTAWSRQVIDESLVGHRRAEGPHPGWERASNIWWRADLFECEGQGVEDIDELGDHRGLFWVRLRPLTGPDRDVVVATAHLTWQGDTAELHDLRNRRVPQARQICEHLDRLAAGGPVVFSADLNDVSPAQYAMAGRGFCDAWAALGQGMPATSPVPASLSYGGLWDVSKQLVRVATGFDVQFSKGAVRVRGAEVVDFYHLGRAVSDHFPVQATYTLGI</sequence>
<protein>
    <submittedName>
        <fullName evidence="10">Endonuclease/exonuclease/phosphatase family metal-dependent hydrolase</fullName>
    </submittedName>
</protein>
<dbReference type="Pfam" id="PF03372">
    <property type="entry name" value="Exo_endo_phos"/>
    <property type="match status" value="1"/>
</dbReference>
<dbReference type="Gene3D" id="3.60.10.10">
    <property type="entry name" value="Endonuclease/exonuclease/phosphatase"/>
    <property type="match status" value="1"/>
</dbReference>